<sequence length="120" mass="13766">MTSSIFCYVCYVERCRGRRPPRGVCPIWLVLAGLLPYRNRTARCKLYSFDAQLSLSVNNPVEISSDTGREAETYRWINKCIAHDPRISLINQSQSRGYVVRPQWADRRASRGPKATLCLN</sequence>
<dbReference type="Proteomes" id="UP001303046">
    <property type="component" value="Unassembled WGS sequence"/>
</dbReference>
<gene>
    <name evidence="1" type="primary">Necator_chrIII.g8883</name>
    <name evidence="1" type="ORF">RB195_008118</name>
</gene>
<reference evidence="1 2" key="1">
    <citation type="submission" date="2023-08" db="EMBL/GenBank/DDBJ databases">
        <title>A Necator americanus chromosomal reference genome.</title>
        <authorList>
            <person name="Ilik V."/>
            <person name="Petrzelkova K.J."/>
            <person name="Pardy F."/>
            <person name="Fuh T."/>
            <person name="Niatou-Singa F.S."/>
            <person name="Gouil Q."/>
            <person name="Baker L."/>
            <person name="Ritchie M.E."/>
            <person name="Jex A.R."/>
            <person name="Gazzola D."/>
            <person name="Li H."/>
            <person name="Toshio Fujiwara R."/>
            <person name="Zhan B."/>
            <person name="Aroian R.V."/>
            <person name="Pafco B."/>
            <person name="Schwarz E.M."/>
        </authorList>
    </citation>
    <scope>NUCLEOTIDE SEQUENCE [LARGE SCALE GENOMIC DNA]</scope>
    <source>
        <strain evidence="1 2">Aroian</strain>
        <tissue evidence="1">Whole animal</tissue>
    </source>
</reference>
<name>A0ABR1CMW6_NECAM</name>
<protein>
    <recommendedName>
        <fullName evidence="3">OmpR/PhoB-type domain-containing protein</fullName>
    </recommendedName>
</protein>
<organism evidence="1 2">
    <name type="scientific">Necator americanus</name>
    <name type="common">Human hookworm</name>
    <dbReference type="NCBI Taxonomy" id="51031"/>
    <lineage>
        <taxon>Eukaryota</taxon>
        <taxon>Metazoa</taxon>
        <taxon>Ecdysozoa</taxon>
        <taxon>Nematoda</taxon>
        <taxon>Chromadorea</taxon>
        <taxon>Rhabditida</taxon>
        <taxon>Rhabditina</taxon>
        <taxon>Rhabditomorpha</taxon>
        <taxon>Strongyloidea</taxon>
        <taxon>Ancylostomatidae</taxon>
        <taxon>Bunostominae</taxon>
        <taxon>Necator</taxon>
    </lineage>
</organism>
<accession>A0ABR1CMW6</accession>
<comment type="caution">
    <text evidence="1">The sequence shown here is derived from an EMBL/GenBank/DDBJ whole genome shotgun (WGS) entry which is preliminary data.</text>
</comment>
<evidence type="ECO:0008006" key="3">
    <source>
        <dbReference type="Google" id="ProtNLM"/>
    </source>
</evidence>
<keyword evidence="2" id="KW-1185">Reference proteome</keyword>
<dbReference type="EMBL" id="JAVFWL010000003">
    <property type="protein sequence ID" value="KAK6739435.1"/>
    <property type="molecule type" value="Genomic_DNA"/>
</dbReference>
<evidence type="ECO:0000313" key="2">
    <source>
        <dbReference type="Proteomes" id="UP001303046"/>
    </source>
</evidence>
<evidence type="ECO:0000313" key="1">
    <source>
        <dbReference type="EMBL" id="KAK6739435.1"/>
    </source>
</evidence>
<proteinExistence type="predicted"/>